<feature type="domain" description="SAC" evidence="1">
    <location>
        <begin position="182"/>
        <end position="400"/>
    </location>
</feature>
<dbReference type="AlphaFoldDB" id="A0AAP0BT85"/>
<evidence type="ECO:0000313" key="2">
    <source>
        <dbReference type="EMBL" id="KAK8947456.1"/>
    </source>
</evidence>
<dbReference type="GO" id="GO:0005783">
    <property type="term" value="C:endoplasmic reticulum"/>
    <property type="evidence" value="ECO:0007669"/>
    <property type="project" value="TreeGrafter"/>
</dbReference>
<dbReference type="GO" id="GO:0043812">
    <property type="term" value="F:phosphatidylinositol-4-phosphate phosphatase activity"/>
    <property type="evidence" value="ECO:0007669"/>
    <property type="project" value="TreeGrafter"/>
</dbReference>
<dbReference type="PANTHER" id="PTHR45662">
    <property type="entry name" value="PHOSPHATIDYLINOSITIDE PHOSPHATASE SAC1"/>
    <property type="match status" value="1"/>
</dbReference>
<dbReference type="Pfam" id="PF02383">
    <property type="entry name" value="Syja_N"/>
    <property type="match status" value="1"/>
</dbReference>
<name>A0AAP0BT85_9ASPA</name>
<dbReference type="GO" id="GO:0046856">
    <property type="term" value="P:phosphatidylinositol dephosphorylation"/>
    <property type="evidence" value="ECO:0007669"/>
    <property type="project" value="TreeGrafter"/>
</dbReference>
<organism evidence="2 3">
    <name type="scientific">Platanthera zijinensis</name>
    <dbReference type="NCBI Taxonomy" id="2320716"/>
    <lineage>
        <taxon>Eukaryota</taxon>
        <taxon>Viridiplantae</taxon>
        <taxon>Streptophyta</taxon>
        <taxon>Embryophyta</taxon>
        <taxon>Tracheophyta</taxon>
        <taxon>Spermatophyta</taxon>
        <taxon>Magnoliopsida</taxon>
        <taxon>Liliopsida</taxon>
        <taxon>Asparagales</taxon>
        <taxon>Orchidaceae</taxon>
        <taxon>Orchidoideae</taxon>
        <taxon>Orchideae</taxon>
        <taxon>Orchidinae</taxon>
        <taxon>Platanthera</taxon>
    </lineage>
</organism>
<comment type="caution">
    <text evidence="2">The sequence shown here is derived from an EMBL/GenBank/DDBJ whole genome shotgun (WGS) entry which is preliminary data.</text>
</comment>
<keyword evidence="3" id="KW-1185">Reference proteome</keyword>
<dbReference type="PROSITE" id="PS50275">
    <property type="entry name" value="SAC"/>
    <property type="match status" value="1"/>
</dbReference>
<sequence>MLCAATGLTMHSWPAKSCAGSGHVGTRLQVPTLDAFMFSPFVCRTRRSKMEAEGRRRDGGLRPGFCCRELELREFHDKYVIRSLDPNVRDQAFSVSRLDGDIRPLTGDANLETPTEVSQIFGVAGILRLLAGTFVLIITSRKEVGSYLGFPIYSAKTMKFLSCNDVRRTSQKRNERYFMSLLRIVESTPGLYYSYEIDLTLNLQRACMLDEGRFSKPLWKQADPRFIWNRNLLEDLIEHKLDAFAIPFIQGSFQTTEFTVKKIPAKVTLISRRCNRRLGTRMWRRGANLEGDTANFVETEQLLEAEGCTSSFLQVRGSIPLLWQQIVDLSYKAKLEIIGHEETAKVVERHFNDLIQRYGTIAVLDLTDNHGDEGKLSCAFAAEIEKLPLVRYVSFDFHYHCAKGKLDNLKILYNEIAEDVQTQG</sequence>
<proteinExistence type="predicted"/>
<reference evidence="2 3" key="1">
    <citation type="journal article" date="2022" name="Nat. Plants">
        <title>Genomes of leafy and leafless Platanthera orchids illuminate the evolution of mycoheterotrophy.</title>
        <authorList>
            <person name="Li M.H."/>
            <person name="Liu K.W."/>
            <person name="Li Z."/>
            <person name="Lu H.C."/>
            <person name="Ye Q.L."/>
            <person name="Zhang D."/>
            <person name="Wang J.Y."/>
            <person name="Li Y.F."/>
            <person name="Zhong Z.M."/>
            <person name="Liu X."/>
            <person name="Yu X."/>
            <person name="Liu D.K."/>
            <person name="Tu X.D."/>
            <person name="Liu B."/>
            <person name="Hao Y."/>
            <person name="Liao X.Y."/>
            <person name="Jiang Y.T."/>
            <person name="Sun W.H."/>
            <person name="Chen J."/>
            <person name="Chen Y.Q."/>
            <person name="Ai Y."/>
            <person name="Zhai J.W."/>
            <person name="Wu S.S."/>
            <person name="Zhou Z."/>
            <person name="Hsiao Y.Y."/>
            <person name="Wu W.L."/>
            <person name="Chen Y.Y."/>
            <person name="Lin Y.F."/>
            <person name="Hsu J.L."/>
            <person name="Li C.Y."/>
            <person name="Wang Z.W."/>
            <person name="Zhao X."/>
            <person name="Zhong W.Y."/>
            <person name="Ma X.K."/>
            <person name="Ma L."/>
            <person name="Huang J."/>
            <person name="Chen G.Z."/>
            <person name="Huang M.Z."/>
            <person name="Huang L."/>
            <person name="Peng D.H."/>
            <person name="Luo Y.B."/>
            <person name="Zou S.Q."/>
            <person name="Chen S.P."/>
            <person name="Lan S."/>
            <person name="Tsai W.C."/>
            <person name="Van de Peer Y."/>
            <person name="Liu Z.J."/>
        </authorList>
    </citation>
    <scope>NUCLEOTIDE SEQUENCE [LARGE SCALE GENOMIC DNA]</scope>
    <source>
        <strain evidence="2">Lor287</strain>
    </source>
</reference>
<dbReference type="Proteomes" id="UP001418222">
    <property type="component" value="Unassembled WGS sequence"/>
</dbReference>
<dbReference type="EMBL" id="JBBWWQ010000005">
    <property type="protein sequence ID" value="KAK8947456.1"/>
    <property type="molecule type" value="Genomic_DNA"/>
</dbReference>
<accession>A0AAP0BT85</accession>
<dbReference type="InterPro" id="IPR002013">
    <property type="entry name" value="SAC_dom"/>
</dbReference>
<dbReference type="PANTHER" id="PTHR45662:SF10">
    <property type="entry name" value="PHOSPHOINOSITIDE PHOSPHATASE SAC8"/>
    <property type="match status" value="1"/>
</dbReference>
<evidence type="ECO:0000259" key="1">
    <source>
        <dbReference type="PROSITE" id="PS50275"/>
    </source>
</evidence>
<protein>
    <submittedName>
        <fullName evidence="2">Phosphoinositide phosphatase SAC8</fullName>
    </submittedName>
</protein>
<gene>
    <name evidence="2" type="primary">SAC8</name>
    <name evidence="2" type="ORF">KSP39_PZI007296</name>
</gene>
<evidence type="ECO:0000313" key="3">
    <source>
        <dbReference type="Proteomes" id="UP001418222"/>
    </source>
</evidence>